<reference evidence="2 3" key="1">
    <citation type="journal article" date="2019" name="Int. J. Syst. Evol. Microbiol.">
        <title>The Global Catalogue of Microorganisms (GCM) 10K type strain sequencing project: providing services to taxonomists for standard genome sequencing and annotation.</title>
        <authorList>
            <consortium name="The Broad Institute Genomics Platform"/>
            <consortium name="The Broad Institute Genome Sequencing Center for Infectious Disease"/>
            <person name="Wu L."/>
            <person name="Ma J."/>
        </authorList>
    </citation>
    <scope>NUCLEOTIDE SEQUENCE [LARGE SCALE GENOMIC DNA]</scope>
    <source>
        <strain evidence="2 3">JCM 13929</strain>
    </source>
</reference>
<organism evidence="2 3">
    <name type="scientific">Nonomuraea maheshkhaliensis</name>
    <dbReference type="NCBI Taxonomy" id="419590"/>
    <lineage>
        <taxon>Bacteria</taxon>
        <taxon>Bacillati</taxon>
        <taxon>Actinomycetota</taxon>
        <taxon>Actinomycetes</taxon>
        <taxon>Streptosporangiales</taxon>
        <taxon>Streptosporangiaceae</taxon>
        <taxon>Nonomuraea</taxon>
    </lineage>
</organism>
<name>A0ABN2F2S6_9ACTN</name>
<dbReference type="EMBL" id="BAAAMU010000015">
    <property type="protein sequence ID" value="GAA1628091.1"/>
    <property type="molecule type" value="Genomic_DNA"/>
</dbReference>
<protein>
    <recommendedName>
        <fullName evidence="4">DUF1700 domain-containing protein</fullName>
    </recommendedName>
</protein>
<comment type="caution">
    <text evidence="2">The sequence shown here is derived from an EMBL/GenBank/DDBJ whole genome shotgun (WGS) entry which is preliminary data.</text>
</comment>
<feature type="transmembrane region" description="Helical" evidence="1">
    <location>
        <begin position="108"/>
        <end position="126"/>
    </location>
</feature>
<keyword evidence="1" id="KW-0472">Membrane</keyword>
<accession>A0ABN2F2S6</accession>
<sequence length="194" mass="20651">MAGHELIDAQLAALARHLPAEAVEELSDGLHEAYDAYLTELGDPDAAARAAISEFGDAETVTAAFVRGSPWRRPAVALLATGPFMALLWGPALVSAQVWTWPIAPSLRIAYGLALAATALTLLAVVRERRAYRRIRTMTLSAAAALILLDTGMLATVAAHLPPVPPWPLALAVPASLLRIVLSLRALPPLMRCR</sequence>
<evidence type="ECO:0008006" key="4">
    <source>
        <dbReference type="Google" id="ProtNLM"/>
    </source>
</evidence>
<feature type="transmembrane region" description="Helical" evidence="1">
    <location>
        <begin position="138"/>
        <end position="161"/>
    </location>
</feature>
<evidence type="ECO:0000256" key="1">
    <source>
        <dbReference type="SAM" id="Phobius"/>
    </source>
</evidence>
<evidence type="ECO:0000313" key="2">
    <source>
        <dbReference type="EMBL" id="GAA1628091.1"/>
    </source>
</evidence>
<keyword evidence="3" id="KW-1185">Reference proteome</keyword>
<keyword evidence="1" id="KW-0812">Transmembrane</keyword>
<proteinExistence type="predicted"/>
<gene>
    <name evidence="2" type="ORF">GCM10009733_026030</name>
</gene>
<keyword evidence="1" id="KW-1133">Transmembrane helix</keyword>
<feature type="transmembrane region" description="Helical" evidence="1">
    <location>
        <begin position="75"/>
        <end position="96"/>
    </location>
</feature>
<feature type="transmembrane region" description="Helical" evidence="1">
    <location>
        <begin position="167"/>
        <end position="187"/>
    </location>
</feature>
<dbReference type="RefSeq" id="WP_346104418.1">
    <property type="nucleotide sequence ID" value="NZ_BAAAMU010000015.1"/>
</dbReference>
<evidence type="ECO:0000313" key="3">
    <source>
        <dbReference type="Proteomes" id="UP001500064"/>
    </source>
</evidence>
<dbReference type="Proteomes" id="UP001500064">
    <property type="component" value="Unassembled WGS sequence"/>
</dbReference>